<feature type="domain" description="CN hydrolase" evidence="10">
    <location>
        <begin position="208"/>
        <end position="425"/>
    </location>
</feature>
<dbReference type="EMBL" id="FPHN01000194">
    <property type="protein sequence ID" value="SFV65765.1"/>
    <property type="molecule type" value="Genomic_DNA"/>
</dbReference>
<keyword evidence="6 9" id="KW-1133">Transmembrane helix</keyword>
<keyword evidence="5 9" id="KW-0812">Transmembrane</keyword>
<evidence type="ECO:0000256" key="7">
    <source>
        <dbReference type="ARBA" id="ARBA00023136"/>
    </source>
</evidence>
<dbReference type="Pfam" id="PF26365">
    <property type="entry name" value="ApoNAT_membrane"/>
    <property type="match status" value="1"/>
</dbReference>
<organism evidence="11">
    <name type="scientific">hydrothermal vent metagenome</name>
    <dbReference type="NCBI Taxonomy" id="652676"/>
    <lineage>
        <taxon>unclassified sequences</taxon>
        <taxon>metagenomes</taxon>
        <taxon>ecological metagenomes</taxon>
    </lineage>
</organism>
<dbReference type="GO" id="GO:0042158">
    <property type="term" value="P:lipoprotein biosynthetic process"/>
    <property type="evidence" value="ECO:0007669"/>
    <property type="project" value="InterPro"/>
</dbReference>
<evidence type="ECO:0000256" key="6">
    <source>
        <dbReference type="ARBA" id="ARBA00022989"/>
    </source>
</evidence>
<dbReference type="InterPro" id="IPR059110">
    <property type="entry name" value="Lnt_campylobact"/>
</dbReference>
<feature type="transmembrane region" description="Helical" evidence="9">
    <location>
        <begin position="12"/>
        <end position="31"/>
    </location>
</feature>
<dbReference type="EC" id="2.3.1.-" evidence="11"/>
<dbReference type="PANTHER" id="PTHR38686:SF1">
    <property type="entry name" value="APOLIPOPROTEIN N-ACYLTRANSFERASE"/>
    <property type="match status" value="1"/>
</dbReference>
<evidence type="ECO:0000256" key="4">
    <source>
        <dbReference type="ARBA" id="ARBA00022679"/>
    </source>
</evidence>
<accession>A0A1W1CJ55</accession>
<evidence type="ECO:0000256" key="3">
    <source>
        <dbReference type="ARBA" id="ARBA00022519"/>
    </source>
</evidence>
<dbReference type="InterPro" id="IPR036526">
    <property type="entry name" value="C-N_Hydrolase_sf"/>
</dbReference>
<dbReference type="GO" id="GO:0016410">
    <property type="term" value="F:N-acyltransferase activity"/>
    <property type="evidence" value="ECO:0007669"/>
    <property type="project" value="InterPro"/>
</dbReference>
<keyword evidence="2" id="KW-1003">Cell membrane</keyword>
<reference evidence="11" key="1">
    <citation type="submission" date="2016-10" db="EMBL/GenBank/DDBJ databases">
        <authorList>
            <person name="de Groot N.N."/>
        </authorList>
    </citation>
    <scope>NUCLEOTIDE SEQUENCE</scope>
</reference>
<feature type="transmembrane region" description="Helical" evidence="9">
    <location>
        <begin position="37"/>
        <end position="55"/>
    </location>
</feature>
<evidence type="ECO:0000259" key="10">
    <source>
        <dbReference type="PROSITE" id="PS50263"/>
    </source>
</evidence>
<keyword evidence="4 11" id="KW-0808">Transferase</keyword>
<dbReference type="PROSITE" id="PS50263">
    <property type="entry name" value="CN_HYDROLASE"/>
    <property type="match status" value="1"/>
</dbReference>
<evidence type="ECO:0000256" key="2">
    <source>
        <dbReference type="ARBA" id="ARBA00022475"/>
    </source>
</evidence>
<keyword evidence="3" id="KW-0997">Cell inner membrane</keyword>
<dbReference type="AlphaFoldDB" id="A0A1W1CJ55"/>
<feature type="transmembrane region" description="Helical" evidence="9">
    <location>
        <begin position="154"/>
        <end position="175"/>
    </location>
</feature>
<feature type="transmembrane region" description="Helical" evidence="9">
    <location>
        <begin position="88"/>
        <end position="115"/>
    </location>
</feature>
<evidence type="ECO:0000256" key="1">
    <source>
        <dbReference type="ARBA" id="ARBA00004651"/>
    </source>
</evidence>
<dbReference type="InterPro" id="IPR004563">
    <property type="entry name" value="Apolipo_AcylTrfase"/>
</dbReference>
<proteinExistence type="predicted"/>
<evidence type="ECO:0000256" key="8">
    <source>
        <dbReference type="ARBA" id="ARBA00023315"/>
    </source>
</evidence>
<evidence type="ECO:0000256" key="5">
    <source>
        <dbReference type="ARBA" id="ARBA00022692"/>
    </source>
</evidence>
<keyword evidence="8 11" id="KW-0012">Acyltransferase</keyword>
<dbReference type="SUPFAM" id="SSF56317">
    <property type="entry name" value="Carbon-nitrogen hydrolase"/>
    <property type="match status" value="1"/>
</dbReference>
<evidence type="ECO:0000313" key="11">
    <source>
        <dbReference type="EMBL" id="SFV65765.1"/>
    </source>
</evidence>
<dbReference type="PANTHER" id="PTHR38686">
    <property type="entry name" value="APOLIPOPROTEIN N-ACYLTRANSFERASE"/>
    <property type="match status" value="1"/>
</dbReference>
<keyword evidence="11" id="KW-0449">Lipoprotein</keyword>
<dbReference type="InterPro" id="IPR003010">
    <property type="entry name" value="C-N_Hydrolase"/>
</dbReference>
<evidence type="ECO:0000256" key="9">
    <source>
        <dbReference type="SAM" id="Phobius"/>
    </source>
</evidence>
<dbReference type="InterPro" id="IPR059109">
    <property type="entry name" value="Lnt_membrane_dom"/>
</dbReference>
<name>A0A1W1CJ55_9ZZZZ</name>
<dbReference type="GO" id="GO:0005886">
    <property type="term" value="C:plasma membrane"/>
    <property type="evidence" value="ECO:0007669"/>
    <property type="project" value="UniProtKB-SubCell"/>
</dbReference>
<dbReference type="Gene3D" id="3.60.110.10">
    <property type="entry name" value="Carbon-nitrogen hydrolase"/>
    <property type="match status" value="1"/>
</dbReference>
<feature type="transmembrane region" description="Helical" evidence="9">
    <location>
        <begin position="124"/>
        <end position="142"/>
    </location>
</feature>
<keyword evidence="7 9" id="KW-0472">Membrane</keyword>
<protein>
    <submittedName>
        <fullName evidence="11">Apolipoprotein N-acyltransferase</fullName>
        <ecNumber evidence="11">2.3.1.-</ecNumber>
    </submittedName>
</protein>
<feature type="transmembrane region" description="Helical" evidence="9">
    <location>
        <begin position="62"/>
        <end position="82"/>
    </location>
</feature>
<comment type="subcellular location">
    <subcellularLocation>
        <location evidence="1">Cell membrane</location>
        <topology evidence="1">Multi-pass membrane protein</topology>
    </subcellularLocation>
</comment>
<gene>
    <name evidence="11" type="ORF">MNB_SV-14-771</name>
</gene>
<sequence length="425" mass="49738">MRVVIKISRYFTINKITMGFFIAFLSSASIYLDWIGFINPFINTIIGLLALYFWLISDKKSWVWSGFFVGILWFWWMGISFIHYQMSWAIPFIIIGVAFIYGSVFYLGISFVYFIEKHLKIHNLIGKALLLLLFSYIHPLGFDWFKPELMFTNSYIGIEKWQFALVIFSFNLAIYNKKILFLIPILGAYPYASYFQKVSPINNNIKLVNTFTPVEKKWIPKFKQQHIDEVFMEIQNAIQKQKEIVVFPESVFALYLNKEKNLIKALKNYSNYITIVTGGLYYDNNLSKNSTYIFDKGEYRVADKVVLVPFGEQNPLPSWMGKWINKIFFDGAPDYVPAKDFTDYNINGTKYRNAICFEATSEKLYQGKPKNMIILSNNGWLVPSIEPTQQKILLQYYSKKYGTTIYHSINMSKSYIVHNGEVSYE</sequence>
<dbReference type="NCBIfam" id="NF008934">
    <property type="entry name" value="PRK12291.1"/>
    <property type="match status" value="1"/>
</dbReference>